<dbReference type="PANTHER" id="PTHR45655">
    <property type="entry name" value="GUANYLATE CYCLASE SOLUBLE SUBUNIT BETA-2"/>
    <property type="match status" value="1"/>
</dbReference>
<dbReference type="InterPro" id="IPR011644">
    <property type="entry name" value="Heme_NO-bd"/>
</dbReference>
<dbReference type="Gene3D" id="3.90.1520.10">
    <property type="entry name" value="H-NOX domain"/>
    <property type="match status" value="1"/>
</dbReference>
<gene>
    <name evidence="2" type="ORF">GTW09_17260</name>
</gene>
<proteinExistence type="predicted"/>
<sequence>MYGMVNKFISTTVINRYGEQAWNEIKQSLDDYESSFIEMQPYSDDVTFGLVGASITYLGVDLATFLRQMGEDWVKETSQGSYHSMYSLVSGGAFEFLSNLNSMHQVISAQLKELVPPSFLCEKNDDGSITIHYYSSREGLEPFVEGLLIGVCNYFEEPAAVTQVKTKDEDTPFSTFRINFM</sequence>
<name>A0A6L9MYL3_9ALTE</name>
<dbReference type="SUPFAM" id="SSF111126">
    <property type="entry name" value="Ligand-binding domain in the NO signalling and Golgi transport"/>
    <property type="match status" value="1"/>
</dbReference>
<dbReference type="InterPro" id="IPR038158">
    <property type="entry name" value="H-NOX_domain_sf"/>
</dbReference>
<organism evidence="2 3">
    <name type="scientific">Alteromonas hispanica</name>
    <dbReference type="NCBI Taxonomy" id="315421"/>
    <lineage>
        <taxon>Bacteria</taxon>
        <taxon>Pseudomonadati</taxon>
        <taxon>Pseudomonadota</taxon>
        <taxon>Gammaproteobacteria</taxon>
        <taxon>Alteromonadales</taxon>
        <taxon>Alteromonadaceae</taxon>
        <taxon>Alteromonas/Salinimonas group</taxon>
        <taxon>Alteromonas</taxon>
    </lineage>
</organism>
<dbReference type="GO" id="GO:0020037">
    <property type="term" value="F:heme binding"/>
    <property type="evidence" value="ECO:0007669"/>
    <property type="project" value="InterPro"/>
</dbReference>
<evidence type="ECO:0000313" key="2">
    <source>
        <dbReference type="EMBL" id="NDW23266.1"/>
    </source>
</evidence>
<reference evidence="2 3" key="1">
    <citation type="submission" date="2020-01" db="EMBL/GenBank/DDBJ databases">
        <title>Genomes of bacteria type strains.</title>
        <authorList>
            <person name="Chen J."/>
            <person name="Zhu S."/>
            <person name="Yang J."/>
        </authorList>
    </citation>
    <scope>NUCLEOTIDE SEQUENCE [LARGE SCALE GENOMIC DNA]</scope>
    <source>
        <strain evidence="2 3">LMG 22958</strain>
    </source>
</reference>
<dbReference type="Pfam" id="PF07700">
    <property type="entry name" value="HNOB"/>
    <property type="match status" value="1"/>
</dbReference>
<accession>A0A6L9MYL3</accession>
<comment type="caution">
    <text evidence="2">The sequence shown here is derived from an EMBL/GenBank/DDBJ whole genome shotgun (WGS) entry which is preliminary data.</text>
</comment>
<protein>
    <submittedName>
        <fullName evidence="2">Heme NO-binding protein</fullName>
    </submittedName>
</protein>
<dbReference type="EMBL" id="JAAAWP010000017">
    <property type="protein sequence ID" value="NDW23266.1"/>
    <property type="molecule type" value="Genomic_DNA"/>
</dbReference>
<evidence type="ECO:0000313" key="3">
    <source>
        <dbReference type="Proteomes" id="UP000478837"/>
    </source>
</evidence>
<dbReference type="AlphaFoldDB" id="A0A6L9MYL3"/>
<dbReference type="InterPro" id="IPR024096">
    <property type="entry name" value="NO_sig/Golgi_transp_ligand-bd"/>
</dbReference>
<evidence type="ECO:0000259" key="1">
    <source>
        <dbReference type="Pfam" id="PF07700"/>
    </source>
</evidence>
<dbReference type="Proteomes" id="UP000478837">
    <property type="component" value="Unassembled WGS sequence"/>
</dbReference>
<keyword evidence="3" id="KW-1185">Reference proteome</keyword>
<dbReference type="RefSeq" id="WP_163112859.1">
    <property type="nucleotide sequence ID" value="NZ_JAAAWP010000017.1"/>
</dbReference>
<dbReference type="PANTHER" id="PTHR45655:SF13">
    <property type="entry name" value="SOLUBLE GUANYLATE CYCLASE GCY-32-RELATED"/>
    <property type="match status" value="1"/>
</dbReference>
<feature type="domain" description="Heme NO-binding" evidence="1">
    <location>
        <begin position="2"/>
        <end position="162"/>
    </location>
</feature>